<dbReference type="GO" id="GO:0005886">
    <property type="term" value="C:plasma membrane"/>
    <property type="evidence" value="ECO:0007669"/>
    <property type="project" value="TreeGrafter"/>
</dbReference>
<feature type="transmembrane region" description="Helical" evidence="2">
    <location>
        <begin position="169"/>
        <end position="189"/>
    </location>
</feature>
<dbReference type="RefSeq" id="WP_126867282.1">
    <property type="nucleotide sequence ID" value="NZ_JAUSTX010000012.1"/>
</dbReference>
<accession>A0A3S0W269</accession>
<dbReference type="InterPro" id="IPR051311">
    <property type="entry name" value="DedA_domain"/>
</dbReference>
<evidence type="ECO:0000313" key="4">
    <source>
        <dbReference type="EMBL" id="RUQ24249.1"/>
    </source>
</evidence>
<dbReference type="PANTHER" id="PTHR42709">
    <property type="entry name" value="ALKALINE PHOSPHATASE LIKE PROTEIN"/>
    <property type="match status" value="1"/>
</dbReference>
<keyword evidence="5" id="KW-1185">Reference proteome</keyword>
<feature type="domain" description="VTT" evidence="3">
    <location>
        <begin position="29"/>
        <end position="154"/>
    </location>
</feature>
<comment type="caution">
    <text evidence="4">The sequence shown here is derived from an EMBL/GenBank/DDBJ whole genome shotgun (WGS) entry which is preliminary data.</text>
</comment>
<dbReference type="EMBL" id="RYZZ01000052">
    <property type="protein sequence ID" value="RUQ24249.1"/>
    <property type="molecule type" value="Genomic_DNA"/>
</dbReference>
<feature type="transmembrane region" description="Helical" evidence="2">
    <location>
        <begin position="15"/>
        <end position="35"/>
    </location>
</feature>
<evidence type="ECO:0000313" key="5">
    <source>
        <dbReference type="Proteomes" id="UP000267430"/>
    </source>
</evidence>
<protein>
    <submittedName>
        <fullName evidence="4">DedA family protein</fullName>
    </submittedName>
</protein>
<dbReference type="InterPro" id="IPR032816">
    <property type="entry name" value="VTT_dom"/>
</dbReference>
<feature type="transmembrane region" description="Helical" evidence="2">
    <location>
        <begin position="133"/>
        <end position="157"/>
    </location>
</feature>
<feature type="transmembrane region" description="Helical" evidence="2">
    <location>
        <begin position="47"/>
        <end position="70"/>
    </location>
</feature>
<name>A0A3S0W269_9BACI</name>
<dbReference type="Pfam" id="PF09335">
    <property type="entry name" value="VTT_dom"/>
    <property type="match status" value="1"/>
</dbReference>
<dbReference type="PANTHER" id="PTHR42709:SF8">
    <property type="entry name" value="UNDECAPRENYL PHOSPHATE TRANSPORTER A"/>
    <property type="match status" value="1"/>
</dbReference>
<sequence length="206" mass="22995">MSEFIISVLEFFSDLGYIGIALGLMIEIIPSELVLGYGGYLVGSGKIVFFGALAAGVTGGTLAQLFLYWAGYFGGRPFLLKYGKYIFIKERHLEIAEQWFDQYGVGVIFTARFIPVVRHAISIPAGIAKMSALKFTIFTIAAIIPWTILFLALGMVLGENWRNIKGYAAPYMIPVMVTAILCVIIYYIWKRRRTPPIVTVKKIGKY</sequence>
<keyword evidence="2" id="KW-0812">Transmembrane</keyword>
<dbReference type="AlphaFoldDB" id="A0A3S0W269"/>
<evidence type="ECO:0000256" key="1">
    <source>
        <dbReference type="ARBA" id="ARBA00010792"/>
    </source>
</evidence>
<dbReference type="Proteomes" id="UP000267430">
    <property type="component" value="Unassembled WGS sequence"/>
</dbReference>
<dbReference type="OrthoDB" id="9813426at2"/>
<evidence type="ECO:0000259" key="3">
    <source>
        <dbReference type="Pfam" id="PF09335"/>
    </source>
</evidence>
<keyword evidence="2" id="KW-0472">Membrane</keyword>
<reference evidence="4 5" key="1">
    <citation type="submission" date="2018-12" db="EMBL/GenBank/DDBJ databases">
        <title>Bacillus chawlae sp. nov., Bacillus glennii sp. nov., and Bacillus saganii sp. nov. Isolated from the Vehicle Assembly Building at Kennedy Space Center where the Viking Spacecraft were Assembled.</title>
        <authorList>
            <person name="Seuylemezian A."/>
            <person name="Vaishampayan P."/>
        </authorList>
    </citation>
    <scope>NUCLEOTIDE SEQUENCE [LARGE SCALE GENOMIC DNA]</scope>
    <source>
        <strain evidence="4 5">L5</strain>
    </source>
</reference>
<evidence type="ECO:0000256" key="2">
    <source>
        <dbReference type="SAM" id="Phobius"/>
    </source>
</evidence>
<organism evidence="4 5">
    <name type="scientific">Peribacillus cavernae</name>
    <dbReference type="NCBI Taxonomy" id="1674310"/>
    <lineage>
        <taxon>Bacteria</taxon>
        <taxon>Bacillati</taxon>
        <taxon>Bacillota</taxon>
        <taxon>Bacilli</taxon>
        <taxon>Bacillales</taxon>
        <taxon>Bacillaceae</taxon>
        <taxon>Peribacillus</taxon>
    </lineage>
</organism>
<proteinExistence type="inferred from homology"/>
<gene>
    <name evidence="4" type="ORF">ELQ35_21830</name>
</gene>
<comment type="similarity">
    <text evidence="1">Belongs to the DedA family.</text>
</comment>
<keyword evidence="2" id="KW-1133">Transmembrane helix</keyword>